<keyword evidence="2" id="KW-0732">Signal</keyword>
<feature type="chain" id="PRO_5002236983" evidence="2">
    <location>
        <begin position="21"/>
        <end position="307"/>
    </location>
</feature>
<evidence type="ECO:0000256" key="2">
    <source>
        <dbReference type="SAM" id="SignalP"/>
    </source>
</evidence>
<organism evidence="3 4">
    <name type="scientific">Verruconis gallopava</name>
    <dbReference type="NCBI Taxonomy" id="253628"/>
    <lineage>
        <taxon>Eukaryota</taxon>
        <taxon>Fungi</taxon>
        <taxon>Dikarya</taxon>
        <taxon>Ascomycota</taxon>
        <taxon>Pezizomycotina</taxon>
        <taxon>Dothideomycetes</taxon>
        <taxon>Pleosporomycetidae</taxon>
        <taxon>Venturiales</taxon>
        <taxon>Sympoventuriaceae</taxon>
        <taxon>Verruconis</taxon>
    </lineage>
</organism>
<keyword evidence="1" id="KW-1133">Transmembrane helix</keyword>
<dbReference type="VEuPathDB" id="FungiDB:PV09_08000"/>
<dbReference type="OrthoDB" id="10254310at2759"/>
<evidence type="ECO:0000313" key="4">
    <source>
        <dbReference type="Proteomes" id="UP000053259"/>
    </source>
</evidence>
<dbReference type="AlphaFoldDB" id="A0A0D1YI07"/>
<dbReference type="Proteomes" id="UP000053259">
    <property type="component" value="Unassembled WGS sequence"/>
</dbReference>
<accession>A0A0D1YI07</accession>
<dbReference type="RefSeq" id="XP_016210346.1">
    <property type="nucleotide sequence ID" value="XM_016361842.1"/>
</dbReference>
<keyword evidence="1" id="KW-0812">Transmembrane</keyword>
<dbReference type="GeneID" id="27315973"/>
<evidence type="ECO:0000313" key="3">
    <source>
        <dbReference type="EMBL" id="KIW00477.1"/>
    </source>
</evidence>
<dbReference type="EMBL" id="KN847563">
    <property type="protein sequence ID" value="KIW00477.1"/>
    <property type="molecule type" value="Genomic_DNA"/>
</dbReference>
<keyword evidence="1" id="KW-0472">Membrane</keyword>
<dbReference type="InParanoid" id="A0A0D1YI07"/>
<reference evidence="3 4" key="1">
    <citation type="submission" date="2015-01" db="EMBL/GenBank/DDBJ databases">
        <title>The Genome Sequence of Ochroconis gallopava CBS43764.</title>
        <authorList>
            <consortium name="The Broad Institute Genomics Platform"/>
            <person name="Cuomo C."/>
            <person name="de Hoog S."/>
            <person name="Gorbushina A."/>
            <person name="Stielow B."/>
            <person name="Teixiera M."/>
            <person name="Abouelleil A."/>
            <person name="Chapman S.B."/>
            <person name="Priest M."/>
            <person name="Young S.K."/>
            <person name="Wortman J."/>
            <person name="Nusbaum C."/>
            <person name="Birren B."/>
        </authorList>
    </citation>
    <scope>NUCLEOTIDE SEQUENCE [LARGE SCALE GENOMIC DNA]</scope>
    <source>
        <strain evidence="3 4">CBS 43764</strain>
    </source>
</reference>
<feature type="transmembrane region" description="Helical" evidence="1">
    <location>
        <begin position="36"/>
        <end position="55"/>
    </location>
</feature>
<keyword evidence="4" id="KW-1185">Reference proteome</keyword>
<feature type="signal peptide" evidence="2">
    <location>
        <begin position="1"/>
        <end position="20"/>
    </location>
</feature>
<proteinExistence type="predicted"/>
<gene>
    <name evidence="3" type="ORF">PV09_08000</name>
</gene>
<feature type="transmembrane region" description="Helical" evidence="1">
    <location>
        <begin position="148"/>
        <end position="168"/>
    </location>
</feature>
<sequence>MKTTISFLISLLVGIGIVVSTSPTWKGLASTTTPSFLELNAALADLFFAGAIGYMQFCHFAPIWLATNHAPSYTGELRRQFTSDGFNFQFFIYTIFHQKQISRSIHAAAKVGQAFLWTLVVELTFGRIGTGILLVLLAIQAFSYRDTVFAASIMTAQVLFAVTAKLLIETLTEYYREIDILNFAKASILWLAFLKVFNHAFEPLPPTYDKSVQQFEDHFGEDAWKLYLTDPIRATWLVIGGTVSEMMVGMPGRLFNVVVYSGLARLGYRSRNLIDVPSAQKWSRDVVRHGWTANPTTAALFAWATKQ</sequence>
<evidence type="ECO:0000256" key="1">
    <source>
        <dbReference type="SAM" id="Phobius"/>
    </source>
</evidence>
<dbReference type="HOGENOM" id="CLU_885618_0_0_1"/>
<name>A0A0D1YI07_9PEZI</name>
<protein>
    <submittedName>
        <fullName evidence="3">Uncharacterized protein</fullName>
    </submittedName>
</protein>
<feature type="transmembrane region" description="Helical" evidence="1">
    <location>
        <begin position="114"/>
        <end position="142"/>
    </location>
</feature>